<reference evidence="3 4" key="1">
    <citation type="submission" date="2011-02" db="EMBL/GenBank/DDBJ databases">
        <authorList>
            <person name="Muzny D."/>
            <person name="Qin X."/>
            <person name="Deng J."/>
            <person name="Jiang H."/>
            <person name="Liu Y."/>
            <person name="Qu J."/>
            <person name="Song X.-Z."/>
            <person name="Zhang L."/>
            <person name="Thornton R."/>
            <person name="Coyle M."/>
            <person name="Francisco L."/>
            <person name="Jackson L."/>
            <person name="Javaid M."/>
            <person name="Korchina V."/>
            <person name="Kovar C."/>
            <person name="Mata R."/>
            <person name="Mathew T."/>
            <person name="Ngo R."/>
            <person name="Nguyen L."/>
            <person name="Nguyen N."/>
            <person name="Okwuonu G."/>
            <person name="Ongeri F."/>
            <person name="Pham C."/>
            <person name="Simmons D."/>
            <person name="Wilczek-Boney K."/>
            <person name="Hale W."/>
            <person name="Jakkamsetti A."/>
            <person name="Pham P."/>
            <person name="Ruth R."/>
            <person name="San Lucas F."/>
            <person name="Warren J."/>
            <person name="Zhang J."/>
            <person name="Zhao Z."/>
            <person name="Zhou C."/>
            <person name="Zhu D."/>
            <person name="Lee S."/>
            <person name="Bess C."/>
            <person name="Blankenburg K."/>
            <person name="Forbes L."/>
            <person name="Fu Q."/>
            <person name="Gubbala S."/>
            <person name="Hirani K."/>
            <person name="Jayaseelan J.C."/>
            <person name="Lara F."/>
            <person name="Munidasa M."/>
            <person name="Palculict T."/>
            <person name="Patil S."/>
            <person name="Pu L.-L."/>
            <person name="Saada N."/>
            <person name="Tang L."/>
            <person name="Weissenberger G."/>
            <person name="Zhu Y."/>
            <person name="Hemphill L."/>
            <person name="Shang Y."/>
            <person name="Youmans B."/>
            <person name="Ayvaz T."/>
            <person name="Ross M."/>
            <person name="Santibanez J."/>
            <person name="Aqrawi P."/>
            <person name="Gross S."/>
            <person name="Joshi V."/>
            <person name="Fowler G."/>
            <person name="Nazareth L."/>
            <person name="Reid J."/>
            <person name="Worley K."/>
            <person name="Petrosino J."/>
            <person name="Highlander S."/>
            <person name="Gibbs R."/>
        </authorList>
    </citation>
    <scope>NUCLEOTIDE SEQUENCE [LARGE SCALE GENOMIC DNA]</scope>
    <source>
        <strain evidence="3 4">SK330</strain>
    </source>
</reference>
<evidence type="ECO:0000256" key="1">
    <source>
        <dbReference type="SAM" id="Coils"/>
    </source>
</evidence>
<keyword evidence="2" id="KW-0812">Transmembrane</keyword>
<name>F2C9W1_STRSA</name>
<keyword evidence="2" id="KW-0472">Membrane</keyword>
<evidence type="ECO:0000313" key="4">
    <source>
        <dbReference type="Proteomes" id="UP000005955"/>
    </source>
</evidence>
<feature type="transmembrane region" description="Helical" evidence="2">
    <location>
        <begin position="6"/>
        <end position="29"/>
    </location>
</feature>
<sequence length="218" mass="26021">MSETIIITVISSSISVISTLLGAFVTQAFNIRNENLKEKKARQKENLEIKRENLYSIYKKLIQVISLFPRQTPLDVLRYMEYSPNYYSENFDIINNILDIQIEDYKKRLSNPKLDYKLEAEYEIEIHNREYYKKEIIYIRDSYFKAKNEYEKFIRNEKIDFELYAGDEVKNKLVIFEVLVHNAFVAGRHLENENGDTNQLDKVRWQLINSIRNDLGIQ</sequence>
<keyword evidence="2" id="KW-1133">Transmembrane helix</keyword>
<dbReference type="Proteomes" id="UP000005955">
    <property type="component" value="Unassembled WGS sequence"/>
</dbReference>
<protein>
    <submittedName>
        <fullName evidence="3">Uncharacterized protein</fullName>
    </submittedName>
</protein>
<comment type="caution">
    <text evidence="3">The sequence shown here is derived from an EMBL/GenBank/DDBJ whole genome shotgun (WGS) entry which is preliminary data.</text>
</comment>
<dbReference type="RefSeq" id="WP_002916783.1">
    <property type="nucleotide sequence ID" value="NZ_GL878552.1"/>
</dbReference>
<proteinExistence type="predicted"/>
<dbReference type="HOGENOM" id="CLU_108947_0_0_9"/>
<accession>F2C9W1</accession>
<keyword evidence="1" id="KW-0175">Coiled coil</keyword>
<dbReference type="AlphaFoldDB" id="F2C9W1"/>
<dbReference type="EMBL" id="AFBD01000007">
    <property type="protein sequence ID" value="EGF13493.1"/>
    <property type="molecule type" value="Genomic_DNA"/>
</dbReference>
<evidence type="ECO:0000256" key="2">
    <source>
        <dbReference type="SAM" id="Phobius"/>
    </source>
</evidence>
<dbReference type="PATRIC" id="fig|888813.3.peg.1936"/>
<organism evidence="3 4">
    <name type="scientific">Streptococcus sanguinis SK330</name>
    <dbReference type="NCBI Taxonomy" id="888813"/>
    <lineage>
        <taxon>Bacteria</taxon>
        <taxon>Bacillati</taxon>
        <taxon>Bacillota</taxon>
        <taxon>Bacilli</taxon>
        <taxon>Lactobacillales</taxon>
        <taxon>Streptococcaceae</taxon>
        <taxon>Streptococcus</taxon>
    </lineage>
</organism>
<evidence type="ECO:0000313" key="3">
    <source>
        <dbReference type="EMBL" id="EGF13493.1"/>
    </source>
</evidence>
<gene>
    <name evidence="3" type="ORF">HMPREF9386_1967</name>
</gene>
<feature type="coiled-coil region" evidence="1">
    <location>
        <begin position="26"/>
        <end position="53"/>
    </location>
</feature>